<dbReference type="AlphaFoldDB" id="A0A8C6WPD0"/>
<evidence type="ECO:0000256" key="2">
    <source>
        <dbReference type="ARBA" id="ARBA00022737"/>
    </source>
</evidence>
<dbReference type="PANTHER" id="PTHR44324:SF3">
    <property type="entry name" value="WD REPEAT-CONTAINING PROTEIN 49-LIKE"/>
    <property type="match status" value="1"/>
</dbReference>
<feature type="repeat" description="WD" evidence="3">
    <location>
        <begin position="289"/>
        <end position="317"/>
    </location>
</feature>
<dbReference type="Proteomes" id="UP000694523">
    <property type="component" value="Unplaced"/>
</dbReference>
<feature type="repeat" description="WD" evidence="3">
    <location>
        <begin position="320"/>
        <end position="361"/>
    </location>
</feature>
<feature type="region of interest" description="Disordered" evidence="4">
    <location>
        <begin position="627"/>
        <end position="675"/>
    </location>
</feature>
<evidence type="ECO:0000313" key="5">
    <source>
        <dbReference type="Ensembl" id="ENSNMLP00000021712.1"/>
    </source>
</evidence>
<feature type="repeat" description="WD" evidence="3">
    <location>
        <begin position="167"/>
        <end position="208"/>
    </location>
</feature>
<dbReference type="InterPro" id="IPR019775">
    <property type="entry name" value="WD40_repeat_CS"/>
</dbReference>
<dbReference type="SMART" id="SM00320">
    <property type="entry name" value="WD40"/>
    <property type="match status" value="8"/>
</dbReference>
<proteinExistence type="predicted"/>
<dbReference type="PROSITE" id="PS50082">
    <property type="entry name" value="WD_REPEATS_2"/>
    <property type="match status" value="3"/>
</dbReference>
<dbReference type="PRINTS" id="PR00320">
    <property type="entry name" value="GPROTEINBRPT"/>
</dbReference>
<dbReference type="InterPro" id="IPR051242">
    <property type="entry name" value="WD-EF-hand_domain"/>
</dbReference>
<feature type="compositionally biased region" description="Basic and acidic residues" evidence="4">
    <location>
        <begin position="635"/>
        <end position="646"/>
    </location>
</feature>
<evidence type="ECO:0000313" key="6">
    <source>
        <dbReference type="Proteomes" id="UP000694523"/>
    </source>
</evidence>
<dbReference type="Pfam" id="PF00400">
    <property type="entry name" value="WD40"/>
    <property type="match status" value="4"/>
</dbReference>
<accession>A0A8C6WPD0</accession>
<keyword evidence="6" id="KW-1185">Reference proteome</keyword>
<keyword evidence="1 3" id="KW-0853">WD repeat</keyword>
<evidence type="ECO:0000256" key="3">
    <source>
        <dbReference type="PROSITE-ProRule" id="PRU00221"/>
    </source>
</evidence>
<dbReference type="PANTHER" id="PTHR44324">
    <property type="entry name" value="WD40 REPEAT DOMAIN 95"/>
    <property type="match status" value="1"/>
</dbReference>
<dbReference type="Ensembl" id="ENSNMLT00000024335.1">
    <property type="protein sequence ID" value="ENSNMLP00000021712.1"/>
    <property type="gene ID" value="ENSNMLG00000014070.1"/>
</dbReference>
<evidence type="ECO:0000256" key="1">
    <source>
        <dbReference type="ARBA" id="ARBA00022574"/>
    </source>
</evidence>
<dbReference type="InterPro" id="IPR036322">
    <property type="entry name" value="WD40_repeat_dom_sf"/>
</dbReference>
<dbReference type="Gene3D" id="2.130.10.10">
    <property type="entry name" value="YVTN repeat-like/Quinoprotein amine dehydrogenase"/>
    <property type="match status" value="3"/>
</dbReference>
<keyword evidence="2" id="KW-0677">Repeat</keyword>
<dbReference type="InterPro" id="IPR020472">
    <property type="entry name" value="WD40_PAC1"/>
</dbReference>
<dbReference type="InterPro" id="IPR015943">
    <property type="entry name" value="WD40/YVTN_repeat-like_dom_sf"/>
</dbReference>
<dbReference type="PROSITE" id="PS50294">
    <property type="entry name" value="WD_REPEATS_REGION"/>
    <property type="match status" value="1"/>
</dbReference>
<name>A0A8C6WPD0_9GOBI</name>
<dbReference type="PROSITE" id="PS00678">
    <property type="entry name" value="WD_REPEATS_1"/>
    <property type="match status" value="2"/>
</dbReference>
<protein>
    <submittedName>
        <fullName evidence="5">Si:dkey-202c14.3</fullName>
    </submittedName>
</protein>
<dbReference type="SUPFAM" id="SSF50978">
    <property type="entry name" value="WD40 repeat-like"/>
    <property type="match status" value="2"/>
</dbReference>
<evidence type="ECO:0000256" key="4">
    <source>
        <dbReference type="SAM" id="MobiDB-lite"/>
    </source>
</evidence>
<organism evidence="5 6">
    <name type="scientific">Neogobius melanostomus</name>
    <name type="common">round goby</name>
    <dbReference type="NCBI Taxonomy" id="47308"/>
    <lineage>
        <taxon>Eukaryota</taxon>
        <taxon>Metazoa</taxon>
        <taxon>Chordata</taxon>
        <taxon>Craniata</taxon>
        <taxon>Vertebrata</taxon>
        <taxon>Euteleostomi</taxon>
        <taxon>Actinopterygii</taxon>
        <taxon>Neopterygii</taxon>
        <taxon>Teleostei</taxon>
        <taxon>Neoteleostei</taxon>
        <taxon>Acanthomorphata</taxon>
        <taxon>Gobiaria</taxon>
        <taxon>Gobiiformes</taxon>
        <taxon>Gobioidei</taxon>
        <taxon>Gobiidae</taxon>
        <taxon>Benthophilinae</taxon>
        <taxon>Neogobiini</taxon>
        <taxon>Neogobius</taxon>
    </lineage>
</organism>
<reference evidence="5" key="1">
    <citation type="submission" date="2025-08" db="UniProtKB">
        <authorList>
            <consortium name="Ensembl"/>
        </authorList>
    </citation>
    <scope>IDENTIFICATION</scope>
</reference>
<dbReference type="InterPro" id="IPR001680">
    <property type="entry name" value="WD40_rpt"/>
</dbReference>
<reference evidence="5" key="2">
    <citation type="submission" date="2025-09" db="UniProtKB">
        <authorList>
            <consortium name="Ensembl"/>
        </authorList>
    </citation>
    <scope>IDENTIFICATION</scope>
</reference>
<sequence length="701" mass="77997">MLGFPCVLTAICYWYDIQYPFKPSLLLVGDEMGGVHVLQFLNPTRGLFKNVTISKKEHGLQRIYLHHLRDHEGTVSYRYIPGVHQDPVNRIIFESGTKVIMTSSESSLTSVVFFNMSEKLNQYIWKVRGGVTCFDYNARLQLIVTGSSDCVVRMWARYVTTRPVATLLGHHATVLDVAIYQPLEQIFSYSRDAELRVWDITIHECLKIVRLHFPCLQAAQISEHGNFPLLLLSPPLPDETRPHLLVGCKDYLALLSLSEKQRGGSRAGGLAHQLGECGVKVVLSCALHNPSLQQVVTGSTDSTVCVWDLNTGKKKLHISNAHGEEELSCMTLDSSQRRLITGAHNGTIKVWNLLNGLNLHKLQPLLSTVTGLLWLHSDHLVAVGLSHCIVEYDLATSKDLHVKAKSSWKSSIRQQSDIMALCHCPAMDIIAMATQGEVIVWKLETQMPFLHLCKETSSGEVPAVDCLIFLQHRAVNQFLRHKGVLVSSQAGFTCFWSITGEKHTYGHFYAPEQSDERVLALSSNQSENTLLVSGDTLGWLQVWDIAHFGLHVQDQVVSERPTLLHRWRAHSGALLSVEVLEMAERVFILSASDDGSAGLWTLDGDHVGLFGQEALWNLTDPCTFQADSDMQGSLTEERSDMPRRPSPEPCGTGGQTSQGDSPCGKIEQEHQGPQPAMVTQHSLFNLHSIVAYKCNTCLFTV</sequence>